<dbReference type="EMBL" id="MJIE01000001">
    <property type="protein sequence ID" value="OLR55188.1"/>
    <property type="molecule type" value="Genomic_DNA"/>
</dbReference>
<dbReference type="Gene3D" id="3.10.20.310">
    <property type="entry name" value="membrane protein fhac"/>
    <property type="match status" value="1"/>
</dbReference>
<keyword evidence="2" id="KW-1003">Cell membrane</keyword>
<organism evidence="11 12">
    <name type="scientific">Hornefia porci</name>
    <dbReference type="NCBI Taxonomy" id="2652292"/>
    <lineage>
        <taxon>Bacteria</taxon>
        <taxon>Bacillati</taxon>
        <taxon>Bacillota</taxon>
        <taxon>Clostridia</taxon>
        <taxon>Peptostreptococcales</taxon>
        <taxon>Anaerovoracaceae</taxon>
        <taxon>Hornefia</taxon>
    </lineage>
</organism>
<sequence>MEQEKYTRLASAEAASAEVSDAEQPNMEDPGAAEDIPYREIPRKKKKRRKKNLLRRFLIALILIAVCAVFLASPVFNIKTVTVSGNVYYTDEEVINMSGAVTGRNLVFRPGKKEIRERLLQDPYFAKVKVKRHLPSTLEIQVTERKQVAAIVYGNRYVVIDEEGRVLRIARTDPKLTTLSGLTLSRIRVGKTVRAEEKETLRETLEMVSTMSRGDLYFKKIKVQKRTIRAYVYDTLIVKGTPEQMKKAIDSGNLQKVINKLYQNKTKRGTISLGDHNYISFSPSF</sequence>
<dbReference type="RefSeq" id="WP_075712187.1">
    <property type="nucleotide sequence ID" value="NZ_MJIE01000001.1"/>
</dbReference>
<keyword evidence="4 9" id="KW-0812">Transmembrane</keyword>
<reference evidence="11 12" key="1">
    <citation type="journal article" date="2016" name="Appl. Environ. Microbiol.">
        <title>Function and Phylogeny of Bacterial Butyryl Coenzyme A:Acetate Transferases and Their Diversity in the Proximal Colon of Swine.</title>
        <authorList>
            <person name="Trachsel J."/>
            <person name="Bayles D.O."/>
            <person name="Looft T."/>
            <person name="Levine U.Y."/>
            <person name="Allen H.K."/>
        </authorList>
    </citation>
    <scope>NUCLEOTIDE SEQUENCE [LARGE SCALE GENOMIC DNA]</scope>
    <source>
        <strain evidence="11 12">68-3-10</strain>
    </source>
</reference>
<comment type="caution">
    <text evidence="11">The sequence shown here is derived from an EMBL/GenBank/DDBJ whole genome shotgun (WGS) entry which is preliminary data.</text>
</comment>
<keyword evidence="5 9" id="KW-1133">Transmembrane helix</keyword>
<feature type="transmembrane region" description="Helical" evidence="9">
    <location>
        <begin position="53"/>
        <end position="76"/>
    </location>
</feature>
<comment type="subcellular location">
    <subcellularLocation>
        <location evidence="1">Membrane</location>
    </subcellularLocation>
</comment>
<evidence type="ECO:0000313" key="12">
    <source>
        <dbReference type="Proteomes" id="UP000187404"/>
    </source>
</evidence>
<dbReference type="PANTHER" id="PTHR37820">
    <property type="entry name" value="CELL DIVISION PROTEIN DIVIB"/>
    <property type="match status" value="1"/>
</dbReference>
<keyword evidence="6 9" id="KW-0472">Membrane</keyword>
<feature type="compositionally biased region" description="Low complexity" evidence="8">
    <location>
        <begin position="10"/>
        <end position="23"/>
    </location>
</feature>
<dbReference type="InterPro" id="IPR050487">
    <property type="entry name" value="FtsQ_DivIB"/>
</dbReference>
<evidence type="ECO:0000256" key="2">
    <source>
        <dbReference type="ARBA" id="ARBA00022475"/>
    </source>
</evidence>
<evidence type="ECO:0000256" key="5">
    <source>
        <dbReference type="ARBA" id="ARBA00022989"/>
    </source>
</evidence>
<dbReference type="GO" id="GO:0051301">
    <property type="term" value="P:cell division"/>
    <property type="evidence" value="ECO:0007669"/>
    <property type="project" value="UniProtKB-KW"/>
</dbReference>
<proteinExistence type="predicted"/>
<dbReference type="PANTHER" id="PTHR37820:SF1">
    <property type="entry name" value="CELL DIVISION PROTEIN FTSQ"/>
    <property type="match status" value="1"/>
</dbReference>
<evidence type="ECO:0000313" key="11">
    <source>
        <dbReference type="EMBL" id="OLR55188.1"/>
    </source>
</evidence>
<evidence type="ECO:0000256" key="4">
    <source>
        <dbReference type="ARBA" id="ARBA00022692"/>
    </source>
</evidence>
<dbReference type="InterPro" id="IPR013685">
    <property type="entry name" value="POTRA_FtsQ_type"/>
</dbReference>
<name>A0A1Q9JG59_9FIRM</name>
<dbReference type="Proteomes" id="UP000187404">
    <property type="component" value="Unassembled WGS sequence"/>
</dbReference>
<protein>
    <recommendedName>
        <fullName evidence="10">POTRA domain-containing protein</fullName>
    </recommendedName>
</protein>
<feature type="region of interest" description="Disordered" evidence="8">
    <location>
        <begin position="1"/>
        <end position="41"/>
    </location>
</feature>
<evidence type="ECO:0000256" key="9">
    <source>
        <dbReference type="SAM" id="Phobius"/>
    </source>
</evidence>
<dbReference type="STRING" id="1261640.BHK98_03385"/>
<evidence type="ECO:0000259" key="10">
    <source>
        <dbReference type="PROSITE" id="PS51779"/>
    </source>
</evidence>
<keyword evidence="7" id="KW-0131">Cell cycle</keyword>
<keyword evidence="3" id="KW-0132">Cell division</keyword>
<dbReference type="GO" id="GO:0005886">
    <property type="term" value="C:plasma membrane"/>
    <property type="evidence" value="ECO:0007669"/>
    <property type="project" value="TreeGrafter"/>
</dbReference>
<evidence type="ECO:0000256" key="8">
    <source>
        <dbReference type="SAM" id="MobiDB-lite"/>
    </source>
</evidence>
<dbReference type="InterPro" id="IPR034746">
    <property type="entry name" value="POTRA"/>
</dbReference>
<gene>
    <name evidence="11" type="ORF">BHK98_03385</name>
</gene>
<feature type="domain" description="POTRA" evidence="10">
    <location>
        <begin position="76"/>
        <end position="145"/>
    </location>
</feature>
<evidence type="ECO:0000256" key="6">
    <source>
        <dbReference type="ARBA" id="ARBA00023136"/>
    </source>
</evidence>
<accession>A0A1Q9JG59</accession>
<evidence type="ECO:0000256" key="3">
    <source>
        <dbReference type="ARBA" id="ARBA00022618"/>
    </source>
</evidence>
<evidence type="ECO:0000256" key="7">
    <source>
        <dbReference type="ARBA" id="ARBA00023306"/>
    </source>
</evidence>
<keyword evidence="12" id="KW-1185">Reference proteome</keyword>
<dbReference type="Pfam" id="PF08478">
    <property type="entry name" value="POTRA_1"/>
    <property type="match status" value="1"/>
</dbReference>
<dbReference type="PROSITE" id="PS51779">
    <property type="entry name" value="POTRA"/>
    <property type="match status" value="1"/>
</dbReference>
<dbReference type="AlphaFoldDB" id="A0A1Q9JG59"/>
<dbReference type="OrthoDB" id="1953902at2"/>
<evidence type="ECO:0000256" key="1">
    <source>
        <dbReference type="ARBA" id="ARBA00004370"/>
    </source>
</evidence>